<evidence type="ECO:0000313" key="2">
    <source>
        <dbReference type="EMBL" id="MEI4770359.1"/>
    </source>
</evidence>
<keyword evidence="1" id="KW-0812">Transmembrane</keyword>
<keyword evidence="3" id="KW-1185">Reference proteome</keyword>
<evidence type="ECO:0000256" key="1">
    <source>
        <dbReference type="SAM" id="Phobius"/>
    </source>
</evidence>
<sequence length="59" mass="6666">MMKKDTKFAIIVSLFVLIGVPLFFLFISLLTNQWKYFLFSIAPSFAAGFTGLIISRKSS</sequence>
<feature type="transmembrane region" description="Helical" evidence="1">
    <location>
        <begin position="36"/>
        <end position="54"/>
    </location>
</feature>
<accession>A0ABU8F5R6</accession>
<gene>
    <name evidence="2" type="ORF">WAX74_12005</name>
</gene>
<reference evidence="2 3" key="1">
    <citation type="submission" date="2024-01" db="EMBL/GenBank/DDBJ databases">
        <title>Seven novel Bacillus-like species.</title>
        <authorList>
            <person name="Liu G."/>
        </authorList>
    </citation>
    <scope>NUCLEOTIDE SEQUENCE [LARGE SCALE GENOMIC DNA]</scope>
    <source>
        <strain evidence="2 3">FJAT-51614</strain>
    </source>
</reference>
<protein>
    <submittedName>
        <fullName evidence="2">Uncharacterized protein</fullName>
    </submittedName>
</protein>
<evidence type="ECO:0000313" key="3">
    <source>
        <dbReference type="Proteomes" id="UP001364890"/>
    </source>
</evidence>
<proteinExistence type="predicted"/>
<dbReference type="RefSeq" id="WP_336497921.1">
    <property type="nucleotide sequence ID" value="NZ_JBAWSY010000008.1"/>
</dbReference>
<dbReference type="Proteomes" id="UP001364890">
    <property type="component" value="Unassembled WGS sequence"/>
</dbReference>
<name>A0ABU8F5R6_9BACI</name>
<keyword evidence="1" id="KW-0472">Membrane</keyword>
<dbReference type="EMBL" id="JBAWSY010000008">
    <property type="protein sequence ID" value="MEI4770359.1"/>
    <property type="molecule type" value="Genomic_DNA"/>
</dbReference>
<keyword evidence="1" id="KW-1133">Transmembrane helix</keyword>
<organism evidence="2 3">
    <name type="scientific">Psychrobacillus mangrovi</name>
    <dbReference type="NCBI Taxonomy" id="3117745"/>
    <lineage>
        <taxon>Bacteria</taxon>
        <taxon>Bacillati</taxon>
        <taxon>Bacillota</taxon>
        <taxon>Bacilli</taxon>
        <taxon>Bacillales</taxon>
        <taxon>Bacillaceae</taxon>
        <taxon>Psychrobacillus</taxon>
    </lineage>
</organism>
<feature type="transmembrane region" description="Helical" evidence="1">
    <location>
        <begin position="7"/>
        <end position="30"/>
    </location>
</feature>
<comment type="caution">
    <text evidence="2">The sequence shown here is derived from an EMBL/GenBank/DDBJ whole genome shotgun (WGS) entry which is preliminary data.</text>
</comment>